<evidence type="ECO:0000259" key="8">
    <source>
        <dbReference type="PROSITE" id="PS51034"/>
    </source>
</evidence>
<dbReference type="GO" id="GO:0005886">
    <property type="term" value="C:plasma membrane"/>
    <property type="evidence" value="ECO:0007669"/>
    <property type="project" value="UniProtKB-SubCell"/>
</dbReference>
<keyword evidence="4" id="KW-0812">Transmembrane</keyword>
<keyword evidence="5" id="KW-0732">Signal</keyword>
<dbReference type="GO" id="GO:0042302">
    <property type="term" value="F:structural constituent of cuticle"/>
    <property type="evidence" value="ECO:0007669"/>
    <property type="project" value="UniProtKB-KW"/>
</dbReference>
<dbReference type="Proteomes" id="UP000274756">
    <property type="component" value="Unassembled WGS sequence"/>
</dbReference>
<keyword evidence="11" id="KW-1185">Reference proteome</keyword>
<evidence type="ECO:0000256" key="2">
    <source>
        <dbReference type="ARBA" id="ARBA00022460"/>
    </source>
</evidence>
<dbReference type="InterPro" id="IPR051962">
    <property type="entry name" value="Cuticlin"/>
</dbReference>
<dbReference type="Proteomes" id="UP000038040">
    <property type="component" value="Unplaced"/>
</dbReference>
<evidence type="ECO:0000313" key="10">
    <source>
        <dbReference type="Proteomes" id="UP000038040"/>
    </source>
</evidence>
<dbReference type="AlphaFoldDB" id="A0A0N4U2M6"/>
<feature type="domain" description="ZP" evidence="8">
    <location>
        <begin position="1"/>
        <end position="181"/>
    </location>
</feature>
<evidence type="ECO:0000313" key="11">
    <source>
        <dbReference type="Proteomes" id="UP000274756"/>
    </source>
</evidence>
<dbReference type="Pfam" id="PF25057">
    <property type="entry name" value="CUT_N"/>
    <property type="match status" value="1"/>
</dbReference>
<dbReference type="InterPro" id="IPR056953">
    <property type="entry name" value="CUT_N"/>
</dbReference>
<evidence type="ECO:0000256" key="6">
    <source>
        <dbReference type="ARBA" id="ARBA00022989"/>
    </source>
</evidence>
<evidence type="ECO:0000256" key="5">
    <source>
        <dbReference type="ARBA" id="ARBA00022729"/>
    </source>
</evidence>
<evidence type="ECO:0000256" key="4">
    <source>
        <dbReference type="ARBA" id="ARBA00022692"/>
    </source>
</evidence>
<evidence type="ECO:0000256" key="3">
    <source>
        <dbReference type="ARBA" id="ARBA00022475"/>
    </source>
</evidence>
<dbReference type="STRING" id="318479.A0A0N4U2M6"/>
<dbReference type="Pfam" id="PF25301">
    <property type="entry name" value="CUT_C"/>
    <property type="match status" value="1"/>
</dbReference>
<dbReference type="InterPro" id="IPR057475">
    <property type="entry name" value="CUT_C"/>
</dbReference>
<gene>
    <name evidence="9" type="ORF">DME_LOCUS5304</name>
</gene>
<dbReference type="PANTHER" id="PTHR22907">
    <property type="entry name" value="GH04558P"/>
    <property type="match status" value="1"/>
</dbReference>
<dbReference type="InterPro" id="IPR001507">
    <property type="entry name" value="ZP_dom"/>
</dbReference>
<reference evidence="12" key="1">
    <citation type="submission" date="2017-02" db="UniProtKB">
        <authorList>
            <consortium name="WormBaseParasite"/>
        </authorList>
    </citation>
    <scope>IDENTIFICATION</scope>
</reference>
<name>A0A0N4U2M6_DRAME</name>
<keyword evidence="2" id="KW-0193">Cuticle</keyword>
<evidence type="ECO:0000256" key="1">
    <source>
        <dbReference type="ARBA" id="ARBA00004251"/>
    </source>
</evidence>
<evidence type="ECO:0000256" key="7">
    <source>
        <dbReference type="ARBA" id="ARBA00023136"/>
    </source>
</evidence>
<dbReference type="PROSITE" id="PS51034">
    <property type="entry name" value="ZP_2"/>
    <property type="match status" value="1"/>
</dbReference>
<keyword evidence="6" id="KW-1133">Transmembrane helix</keyword>
<dbReference type="EMBL" id="UYYG01001152">
    <property type="protein sequence ID" value="VDN55331.1"/>
    <property type="molecule type" value="Genomic_DNA"/>
</dbReference>
<protein>
    <submittedName>
        <fullName evidence="12">ZP domain-containing protein</fullName>
    </submittedName>
</protein>
<reference evidence="9 11" key="2">
    <citation type="submission" date="2018-11" db="EMBL/GenBank/DDBJ databases">
        <authorList>
            <consortium name="Pathogen Informatics"/>
        </authorList>
    </citation>
    <scope>NUCLEOTIDE SEQUENCE [LARGE SCALE GENOMIC DNA]</scope>
</reference>
<keyword evidence="3" id="KW-1003">Cell membrane</keyword>
<comment type="subcellular location">
    <subcellularLocation>
        <location evidence="1">Cell membrane</location>
        <topology evidence="1">Single-pass type I membrane protein</topology>
    </subcellularLocation>
</comment>
<dbReference type="OrthoDB" id="6139674at2759"/>
<evidence type="ECO:0000313" key="12">
    <source>
        <dbReference type="WBParaSite" id="DME_0000094401-mRNA-1"/>
    </source>
</evidence>
<sequence length="220" mass="24548">MSPPGIVVSFTVIVTFHENFITKVDRAYRVQCEYLETTKLVTTKIDVSMPMSTELSASYEGPLCEYTIKDQAGNVIRNARIGDIINHEWQCKSVVTGMNAILVHNCYVEGANNQREIIIDSKGCTLDPFIIPNPTYSQDQMFAKAQTMVFKFPDRTGIDFQCDISICIKGEGHCNQISPPDCSSKKSRRSVVNETQTTWRLHALGLDVVDLGDEISDSGQ</sequence>
<accession>A0A0N4U2M6</accession>
<organism evidence="10 12">
    <name type="scientific">Dracunculus medinensis</name>
    <name type="common">Guinea worm</name>
    <dbReference type="NCBI Taxonomy" id="318479"/>
    <lineage>
        <taxon>Eukaryota</taxon>
        <taxon>Metazoa</taxon>
        <taxon>Ecdysozoa</taxon>
        <taxon>Nematoda</taxon>
        <taxon>Chromadorea</taxon>
        <taxon>Rhabditida</taxon>
        <taxon>Spirurina</taxon>
        <taxon>Dracunculoidea</taxon>
        <taxon>Dracunculidae</taxon>
        <taxon>Dracunculus</taxon>
    </lineage>
</organism>
<dbReference type="PANTHER" id="PTHR22907:SF54">
    <property type="entry name" value="GH04558P"/>
    <property type="match status" value="1"/>
</dbReference>
<dbReference type="SMART" id="SM00241">
    <property type="entry name" value="ZP"/>
    <property type="match status" value="1"/>
</dbReference>
<keyword evidence="7" id="KW-0472">Membrane</keyword>
<proteinExistence type="predicted"/>
<evidence type="ECO:0000313" key="9">
    <source>
        <dbReference type="EMBL" id="VDN55331.1"/>
    </source>
</evidence>
<dbReference type="WBParaSite" id="DME_0000094401-mRNA-1">
    <property type="protein sequence ID" value="DME_0000094401-mRNA-1"/>
    <property type="gene ID" value="DME_0000094401"/>
</dbReference>